<dbReference type="OrthoDB" id="676808at2759"/>
<organism evidence="4 5">
    <name type="scientific">Amborella trichopoda</name>
    <dbReference type="NCBI Taxonomy" id="13333"/>
    <lineage>
        <taxon>Eukaryota</taxon>
        <taxon>Viridiplantae</taxon>
        <taxon>Streptophyta</taxon>
        <taxon>Embryophyta</taxon>
        <taxon>Tracheophyta</taxon>
        <taxon>Spermatophyta</taxon>
        <taxon>Magnoliopsida</taxon>
        <taxon>Amborellales</taxon>
        <taxon>Amborellaceae</taxon>
        <taxon>Amborella</taxon>
    </lineage>
</organism>
<feature type="domain" description="FAF" evidence="3">
    <location>
        <begin position="248"/>
        <end position="302"/>
    </location>
</feature>
<gene>
    <name evidence="4" type="ORF">AMTR_s00040p00091720</name>
</gene>
<keyword evidence="5" id="KW-1185">Reference proteome</keyword>
<dbReference type="InterPro" id="IPR046431">
    <property type="entry name" value="FAF_dom"/>
</dbReference>
<dbReference type="Pfam" id="PF11250">
    <property type="entry name" value="FAF"/>
    <property type="match status" value="1"/>
</dbReference>
<name>W1PXM1_AMBTC</name>
<dbReference type="EMBL" id="KI392591">
    <property type="protein sequence ID" value="ERN13008.1"/>
    <property type="molecule type" value="Genomic_DNA"/>
</dbReference>
<evidence type="ECO:0000256" key="2">
    <source>
        <dbReference type="SAM" id="MobiDB-lite"/>
    </source>
</evidence>
<proteinExistence type="inferred from homology"/>
<accession>W1PXM1</accession>
<protein>
    <recommendedName>
        <fullName evidence="3">FAF domain-containing protein</fullName>
    </recommendedName>
</protein>
<dbReference type="PANTHER" id="PTHR33155:SF9">
    <property type="entry name" value="FANTASTIC FOUR-LIKE PROTEIN (DUF3049)"/>
    <property type="match status" value="1"/>
</dbReference>
<sequence length="318" mass="35809">MAACRSLQYYFDNPKAKTSLLNDLDALASWGRMNPARAQVELAAITELFGELHFQEKPKFQVANEEEESADLSQDQENGNSQEKPRKTCSAFDSLFHIPDGERENYLSFLDAKPDKSSSSSLNSFLGLDKKSGKNSSSLNSLLGNSYCCASKDLECFSPKSSPSSRYCTEGLGFESCEEIEEAMNPSTSSSSSSKHEKEEEKTHDDDGGKHECSNHEKALISKQVKPWPKVMSCERGSSVRKRERVGNFPPPISCIGRNGQPWVSLRSYRHDGRFVLREIRVPIAHEFLRACREDGRLKLRFIQSEEEEEKEEDGDEN</sequence>
<feature type="region of interest" description="Disordered" evidence="2">
    <location>
        <begin position="183"/>
        <end position="213"/>
    </location>
</feature>
<dbReference type="STRING" id="13333.W1PXM1"/>
<feature type="compositionally biased region" description="Basic and acidic residues" evidence="2">
    <location>
        <begin position="194"/>
        <end position="213"/>
    </location>
</feature>
<dbReference type="InterPro" id="IPR021410">
    <property type="entry name" value="FAF"/>
</dbReference>
<reference evidence="5" key="1">
    <citation type="journal article" date="2013" name="Science">
        <title>The Amborella genome and the evolution of flowering plants.</title>
        <authorList>
            <consortium name="Amborella Genome Project"/>
        </authorList>
    </citation>
    <scope>NUCLEOTIDE SEQUENCE [LARGE SCALE GENOMIC DNA]</scope>
</reference>
<feature type="compositionally biased region" description="Polar residues" evidence="2">
    <location>
        <begin position="71"/>
        <end position="82"/>
    </location>
</feature>
<evidence type="ECO:0000256" key="1">
    <source>
        <dbReference type="ARBA" id="ARBA00008690"/>
    </source>
</evidence>
<evidence type="ECO:0000313" key="5">
    <source>
        <dbReference type="Proteomes" id="UP000017836"/>
    </source>
</evidence>
<dbReference type="AlphaFoldDB" id="W1PXM1"/>
<dbReference type="eggNOG" id="ENOG502RXD0">
    <property type="taxonomic scope" value="Eukaryota"/>
</dbReference>
<dbReference type="PANTHER" id="PTHR33155">
    <property type="entry name" value="FANTASTIC FOUR-LIKE PROTEIN (DUF3049)"/>
    <property type="match status" value="1"/>
</dbReference>
<evidence type="ECO:0000313" key="4">
    <source>
        <dbReference type="EMBL" id="ERN13008.1"/>
    </source>
</evidence>
<feature type="region of interest" description="Disordered" evidence="2">
    <location>
        <begin position="61"/>
        <end position="86"/>
    </location>
</feature>
<dbReference type="HOGENOM" id="CLU_091952_0_0_1"/>
<dbReference type="KEGG" id="atr:18441245"/>
<dbReference type="Gramene" id="ERN13008">
    <property type="protein sequence ID" value="ERN13008"/>
    <property type="gene ID" value="AMTR_s00040p00091720"/>
</dbReference>
<dbReference type="OMA" id="MSSETIH"/>
<dbReference type="Proteomes" id="UP000017836">
    <property type="component" value="Unassembled WGS sequence"/>
</dbReference>
<comment type="similarity">
    <text evidence="1">Belongs to the fantastic four family.</text>
</comment>
<evidence type="ECO:0000259" key="3">
    <source>
        <dbReference type="Pfam" id="PF11250"/>
    </source>
</evidence>